<protein>
    <submittedName>
        <fullName evidence="2">Putative membrane protein YkgB</fullName>
    </submittedName>
</protein>
<keyword evidence="1" id="KW-1133">Transmembrane helix</keyword>
<dbReference type="PANTHER" id="PTHR40106">
    <property type="entry name" value="INNER MEMBRANE PROTEIN RCLC"/>
    <property type="match status" value="1"/>
</dbReference>
<dbReference type="PANTHER" id="PTHR40106:SF1">
    <property type="entry name" value="INNER MEMBRANE PROTEIN RCLC"/>
    <property type="match status" value="1"/>
</dbReference>
<sequence length="147" mass="16701">MRSLFKKSMLSLARFLFRYGLGLILIWLGVLKFKNTEAHYIEQAMSQTVLFSWMLKYITIYAFTSIIAWMQIISGLFIMLKPVSRKLSVWGGLLAMVIFFAGILVFFSSGVVWHSGYGFPELSRAGQAFLKDFILFGAAAWCLSDSL</sequence>
<dbReference type="PIRSF" id="PIRSF028065">
    <property type="entry name" value="UCP028065"/>
    <property type="match status" value="1"/>
</dbReference>
<dbReference type="InterPro" id="IPR016865">
    <property type="entry name" value="RclC"/>
</dbReference>
<dbReference type="RefSeq" id="WP_132432033.1">
    <property type="nucleotide sequence ID" value="NZ_SLWK01000001.1"/>
</dbReference>
<dbReference type="InterPro" id="IPR007339">
    <property type="entry name" value="RclC-like"/>
</dbReference>
<accession>A0A4R2GP40</accession>
<proteinExistence type="predicted"/>
<feature type="transmembrane region" description="Helical" evidence="1">
    <location>
        <begin position="12"/>
        <end position="30"/>
    </location>
</feature>
<keyword evidence="1" id="KW-0472">Membrane</keyword>
<name>A0A4R2GP40_9BACT</name>
<feature type="transmembrane region" description="Helical" evidence="1">
    <location>
        <begin position="58"/>
        <end position="80"/>
    </location>
</feature>
<dbReference type="Pfam" id="PF04224">
    <property type="entry name" value="DUF417"/>
    <property type="match status" value="1"/>
</dbReference>
<dbReference type="GO" id="GO:1901530">
    <property type="term" value="P:response to hypochlorite"/>
    <property type="evidence" value="ECO:0007669"/>
    <property type="project" value="TreeGrafter"/>
</dbReference>
<dbReference type="AlphaFoldDB" id="A0A4R2GP40"/>
<reference evidence="2 3" key="1">
    <citation type="submission" date="2019-03" db="EMBL/GenBank/DDBJ databases">
        <title>Genomic Encyclopedia of Type Strains, Phase IV (KMG-IV): sequencing the most valuable type-strain genomes for metagenomic binning, comparative biology and taxonomic classification.</title>
        <authorList>
            <person name="Goeker M."/>
        </authorList>
    </citation>
    <scope>NUCLEOTIDE SEQUENCE [LARGE SCALE GENOMIC DNA]</scope>
    <source>
        <strain evidence="2 3">DSM 24179</strain>
    </source>
</reference>
<dbReference type="EMBL" id="SLWK01000001">
    <property type="protein sequence ID" value="TCO11042.1"/>
    <property type="molecule type" value="Genomic_DNA"/>
</dbReference>
<comment type="caution">
    <text evidence="2">The sequence shown here is derived from an EMBL/GenBank/DDBJ whole genome shotgun (WGS) entry which is preliminary data.</text>
</comment>
<keyword evidence="3" id="KW-1185">Reference proteome</keyword>
<gene>
    <name evidence="2" type="ORF">EV194_101676</name>
</gene>
<dbReference type="GO" id="GO:0005886">
    <property type="term" value="C:plasma membrane"/>
    <property type="evidence" value="ECO:0007669"/>
    <property type="project" value="TreeGrafter"/>
</dbReference>
<keyword evidence="1" id="KW-0812">Transmembrane</keyword>
<evidence type="ECO:0000256" key="1">
    <source>
        <dbReference type="SAM" id="Phobius"/>
    </source>
</evidence>
<evidence type="ECO:0000313" key="2">
    <source>
        <dbReference type="EMBL" id="TCO11042.1"/>
    </source>
</evidence>
<feature type="transmembrane region" description="Helical" evidence="1">
    <location>
        <begin position="87"/>
        <end position="113"/>
    </location>
</feature>
<evidence type="ECO:0000313" key="3">
    <source>
        <dbReference type="Proteomes" id="UP000295221"/>
    </source>
</evidence>
<organism evidence="2 3">
    <name type="scientific">Natronoflexus pectinivorans</name>
    <dbReference type="NCBI Taxonomy" id="682526"/>
    <lineage>
        <taxon>Bacteria</taxon>
        <taxon>Pseudomonadati</taxon>
        <taxon>Bacteroidota</taxon>
        <taxon>Bacteroidia</taxon>
        <taxon>Marinilabiliales</taxon>
        <taxon>Marinilabiliaceae</taxon>
        <taxon>Natronoflexus</taxon>
    </lineage>
</organism>
<dbReference type="OrthoDB" id="1118972at2"/>
<dbReference type="Proteomes" id="UP000295221">
    <property type="component" value="Unassembled WGS sequence"/>
</dbReference>